<protein>
    <recommendedName>
        <fullName evidence="3">DUF4254 domain-containing protein</fullName>
    </recommendedName>
</protein>
<proteinExistence type="predicted"/>
<accession>A0ABQ4Q096</accession>
<evidence type="ECO:0000313" key="2">
    <source>
        <dbReference type="Proteomes" id="UP000887222"/>
    </source>
</evidence>
<evidence type="ECO:0000313" key="1">
    <source>
        <dbReference type="EMBL" id="GIZ50495.1"/>
    </source>
</evidence>
<keyword evidence="2" id="KW-1185">Reference proteome</keyword>
<dbReference type="RefSeq" id="WP_238482282.1">
    <property type="nucleotide sequence ID" value="NZ_BPMK01000002.1"/>
</dbReference>
<reference evidence="1 2" key="1">
    <citation type="journal article" date="2022" name="Int. J. Syst. Evol. Microbiol.">
        <title>Noviherbaspirillum aridicola sp. nov., isolated from an arid soil in Pakistan.</title>
        <authorList>
            <person name="Khan I.U."/>
            <person name="Saqib M."/>
            <person name="Amin A."/>
            <person name="Hussain F."/>
            <person name="Li L."/>
            <person name="Liu Y.H."/>
            <person name="Fang B.Z."/>
            <person name="Ahmed I."/>
            <person name="Li W.J."/>
        </authorList>
    </citation>
    <scope>NUCLEOTIDE SEQUENCE [LARGE SCALE GENOMIC DNA]</scope>
    <source>
        <strain evidence="1 2">NCCP-691</strain>
    </source>
</reference>
<organism evidence="1 2">
    <name type="scientific">Noviherbaspirillum aridicola</name>
    <dbReference type="NCBI Taxonomy" id="2849687"/>
    <lineage>
        <taxon>Bacteria</taxon>
        <taxon>Pseudomonadati</taxon>
        <taxon>Pseudomonadota</taxon>
        <taxon>Betaproteobacteria</taxon>
        <taxon>Burkholderiales</taxon>
        <taxon>Oxalobacteraceae</taxon>
        <taxon>Noviherbaspirillum</taxon>
    </lineage>
</organism>
<dbReference type="EMBL" id="BPMK01000002">
    <property type="protein sequence ID" value="GIZ50495.1"/>
    <property type="molecule type" value="Genomic_DNA"/>
</dbReference>
<sequence>MQNEPDAQSIVQFHDSMLAAAGWPEQDSGQQRDGVWQWIAANHRYNTLLWNEEDKARRTDVGPEAIAASKRLIDQYNQKRNDAVECIDEAILTALGQLGDEPPAPGARLNSETAGAMTDRLSILSLKIFHMREQTERVDASQEHIDKCREKLQRLGMQRRDLAACLDQLLADAAAGRAWFKIYRQFKMYNDPTLNPYLYGKPGQAAQGMAA</sequence>
<dbReference type="Pfam" id="PF14063">
    <property type="entry name" value="DUF4254"/>
    <property type="match status" value="1"/>
</dbReference>
<dbReference type="Proteomes" id="UP000887222">
    <property type="component" value="Unassembled WGS sequence"/>
</dbReference>
<evidence type="ECO:0008006" key="3">
    <source>
        <dbReference type="Google" id="ProtNLM"/>
    </source>
</evidence>
<dbReference type="InterPro" id="IPR025350">
    <property type="entry name" value="DUF4254"/>
</dbReference>
<comment type="caution">
    <text evidence="1">The sequence shown here is derived from an EMBL/GenBank/DDBJ whole genome shotgun (WGS) entry which is preliminary data.</text>
</comment>
<name>A0ABQ4Q096_9BURK</name>
<gene>
    <name evidence="1" type="ORF">NCCP691_05090</name>
</gene>